<evidence type="ECO:0000313" key="3">
    <source>
        <dbReference type="EMBL" id="EGC31598.1"/>
    </source>
</evidence>
<feature type="chain" id="PRO_5003263911" evidence="2">
    <location>
        <begin position="21"/>
        <end position="144"/>
    </location>
</feature>
<dbReference type="EMBL" id="GL871243">
    <property type="protein sequence ID" value="EGC31598.1"/>
    <property type="molecule type" value="Genomic_DNA"/>
</dbReference>
<proteinExistence type="predicted"/>
<sequence>MLLKLVLIICLILSLSFVHANVATEHKEPTVLKNLKFTATTDGASGRSDSGSGSGSWSGQPCATRDPKKNGKDNVDGVTFCDGENGHFHTSTGYSSGTGGNSGETSGSGNTGRYPDTTTVNDGVTYKANKVYGSSSTTTGTNNN</sequence>
<dbReference type="RefSeq" id="XP_003291882.1">
    <property type="nucleotide sequence ID" value="XM_003291834.1"/>
</dbReference>
<keyword evidence="2" id="KW-0732">Signal</keyword>
<feature type="region of interest" description="Disordered" evidence="1">
    <location>
        <begin position="40"/>
        <end position="77"/>
    </location>
</feature>
<evidence type="ECO:0000256" key="2">
    <source>
        <dbReference type="SAM" id="SignalP"/>
    </source>
</evidence>
<feature type="compositionally biased region" description="Low complexity" evidence="1">
    <location>
        <begin position="43"/>
        <end position="59"/>
    </location>
</feature>
<dbReference type="Proteomes" id="UP000001064">
    <property type="component" value="Unassembled WGS sequence"/>
</dbReference>
<evidence type="ECO:0000256" key="1">
    <source>
        <dbReference type="SAM" id="MobiDB-lite"/>
    </source>
</evidence>
<feature type="region of interest" description="Disordered" evidence="1">
    <location>
        <begin position="90"/>
        <end position="122"/>
    </location>
</feature>
<dbReference type="GeneID" id="10505629"/>
<feature type="compositionally biased region" description="Low complexity" evidence="1">
    <location>
        <begin position="103"/>
        <end position="112"/>
    </location>
</feature>
<dbReference type="VEuPathDB" id="AmoebaDB:DICPUDRAFT_82536"/>
<protein>
    <submittedName>
        <fullName evidence="3">Uncharacterized protein</fullName>
    </submittedName>
</protein>
<reference evidence="4" key="1">
    <citation type="journal article" date="2011" name="Genome Biol.">
        <title>Comparative genomics of the social amoebae Dictyostelium discoideum and Dictyostelium purpureum.</title>
        <authorList>
            <consortium name="US DOE Joint Genome Institute (JGI-PGF)"/>
            <person name="Sucgang R."/>
            <person name="Kuo A."/>
            <person name="Tian X."/>
            <person name="Salerno W."/>
            <person name="Parikh A."/>
            <person name="Feasley C.L."/>
            <person name="Dalin E."/>
            <person name="Tu H."/>
            <person name="Huang E."/>
            <person name="Barry K."/>
            <person name="Lindquist E."/>
            <person name="Shapiro H."/>
            <person name="Bruce D."/>
            <person name="Schmutz J."/>
            <person name="Salamov A."/>
            <person name="Fey P."/>
            <person name="Gaudet P."/>
            <person name="Anjard C."/>
            <person name="Babu M.M."/>
            <person name="Basu S."/>
            <person name="Bushmanova Y."/>
            <person name="van der Wel H."/>
            <person name="Katoh-Kurasawa M."/>
            <person name="Dinh C."/>
            <person name="Coutinho P.M."/>
            <person name="Saito T."/>
            <person name="Elias M."/>
            <person name="Schaap P."/>
            <person name="Kay R.R."/>
            <person name="Henrissat B."/>
            <person name="Eichinger L."/>
            <person name="Rivero F."/>
            <person name="Putnam N.H."/>
            <person name="West C.M."/>
            <person name="Loomis W.F."/>
            <person name="Chisholm R.L."/>
            <person name="Shaulsky G."/>
            <person name="Strassmann J.E."/>
            <person name="Queller D.C."/>
            <person name="Kuspa A."/>
            <person name="Grigoriev I.V."/>
        </authorList>
    </citation>
    <scope>NUCLEOTIDE SEQUENCE [LARGE SCALE GENOMIC DNA]</scope>
    <source>
        <strain evidence="4">QSDP1</strain>
    </source>
</reference>
<dbReference type="AlphaFoldDB" id="F0ZWT8"/>
<name>F0ZWT8_DICPU</name>
<gene>
    <name evidence="3" type="ORF">DICPUDRAFT_82536</name>
</gene>
<keyword evidence="4" id="KW-1185">Reference proteome</keyword>
<dbReference type="InParanoid" id="F0ZWT8"/>
<organism evidence="3 4">
    <name type="scientific">Dictyostelium purpureum</name>
    <name type="common">Slime mold</name>
    <dbReference type="NCBI Taxonomy" id="5786"/>
    <lineage>
        <taxon>Eukaryota</taxon>
        <taxon>Amoebozoa</taxon>
        <taxon>Evosea</taxon>
        <taxon>Eumycetozoa</taxon>
        <taxon>Dictyostelia</taxon>
        <taxon>Dictyosteliales</taxon>
        <taxon>Dictyosteliaceae</taxon>
        <taxon>Dictyostelium</taxon>
    </lineage>
</organism>
<feature type="signal peptide" evidence="2">
    <location>
        <begin position="1"/>
        <end position="20"/>
    </location>
</feature>
<accession>F0ZWT8</accession>
<feature type="compositionally biased region" description="Basic and acidic residues" evidence="1">
    <location>
        <begin position="65"/>
        <end position="75"/>
    </location>
</feature>
<dbReference type="OMA" id="WAINVEV"/>
<evidence type="ECO:0000313" key="4">
    <source>
        <dbReference type="Proteomes" id="UP000001064"/>
    </source>
</evidence>
<dbReference type="KEGG" id="dpp:DICPUDRAFT_82536"/>